<dbReference type="Proteomes" id="UP000318720">
    <property type="component" value="Unassembled WGS sequence"/>
</dbReference>
<comment type="caution">
    <text evidence="1">The sequence shown here is derived from an EMBL/GenBank/DDBJ whole genome shotgun (WGS) entry which is preliminary data.</text>
</comment>
<protein>
    <submittedName>
        <fullName evidence="1">Uncharacterized protein</fullName>
    </submittedName>
</protein>
<proteinExistence type="predicted"/>
<organism evidence="1 2">
    <name type="scientific">Streptomyces ipomoeae</name>
    <dbReference type="NCBI Taxonomy" id="103232"/>
    <lineage>
        <taxon>Bacteria</taxon>
        <taxon>Bacillati</taxon>
        <taxon>Actinomycetota</taxon>
        <taxon>Actinomycetes</taxon>
        <taxon>Kitasatosporales</taxon>
        <taxon>Streptomycetaceae</taxon>
        <taxon>Streptomyces</taxon>
    </lineage>
</organism>
<sequence>MRETGLLGLVALVTWVSVTQWISSELVTPRLVMGKDRALTLDARTAKPVRVTAPDARARLRSAQMLTRLRGRLRVTHCATETSRSR</sequence>
<gene>
    <name evidence="1" type="ORF">Sipo8835_45505</name>
</gene>
<dbReference type="RefSeq" id="WP_141586526.1">
    <property type="nucleotide sequence ID" value="NZ_JARAVB010000543.1"/>
</dbReference>
<dbReference type="EMBL" id="SPAZ01000369">
    <property type="protein sequence ID" value="TQE15418.1"/>
    <property type="molecule type" value="Genomic_DNA"/>
</dbReference>
<accession>A0AAE8VUL9</accession>
<reference evidence="1 2" key="1">
    <citation type="submission" date="2019-03" db="EMBL/GenBank/DDBJ databases">
        <title>Comparative genomic analyses of the sweetpotato soil rot pathogen, Streptomyces ipomoeae.</title>
        <authorList>
            <person name="Ruschel Soares N."/>
            <person name="Badger J.H."/>
            <person name="Huguet-Tapia J.C."/>
            <person name="Clark C.A."/>
            <person name="Pettis G.S."/>
        </authorList>
    </citation>
    <scope>NUCLEOTIDE SEQUENCE [LARGE SCALE GENOMIC DNA]</scope>
    <source>
        <strain evidence="1 2">88-35</strain>
    </source>
</reference>
<evidence type="ECO:0000313" key="1">
    <source>
        <dbReference type="EMBL" id="TQE15418.1"/>
    </source>
</evidence>
<evidence type="ECO:0000313" key="2">
    <source>
        <dbReference type="Proteomes" id="UP000318720"/>
    </source>
</evidence>
<dbReference type="AlphaFoldDB" id="A0AAE8VUL9"/>
<name>A0AAE8VUL9_9ACTN</name>